<dbReference type="GO" id="GO:0004553">
    <property type="term" value="F:hydrolase activity, hydrolyzing O-glycosyl compounds"/>
    <property type="evidence" value="ECO:0007669"/>
    <property type="project" value="InterPro"/>
</dbReference>
<evidence type="ECO:0000256" key="11">
    <source>
        <dbReference type="PIRSR" id="PIRSR000463-1"/>
    </source>
</evidence>
<dbReference type="CDD" id="cd02855">
    <property type="entry name" value="E_set_GBE_prok_N"/>
    <property type="match status" value="1"/>
</dbReference>
<dbReference type="OrthoDB" id="9800174at2"/>
<dbReference type="NCBIfam" id="TIGR01515">
    <property type="entry name" value="branching_enzym"/>
    <property type="match status" value="1"/>
</dbReference>
<dbReference type="Pfam" id="PF02922">
    <property type="entry name" value="CBM_48"/>
    <property type="match status" value="1"/>
</dbReference>
<evidence type="ECO:0000313" key="13">
    <source>
        <dbReference type="EMBL" id="EOD00528.1"/>
    </source>
</evidence>
<dbReference type="eggNOG" id="COG0296">
    <property type="taxonomic scope" value="Bacteria"/>
</dbReference>
<evidence type="ECO:0000256" key="9">
    <source>
        <dbReference type="ARBA" id="ARBA00023277"/>
    </source>
</evidence>
<dbReference type="SUPFAM" id="SSF81296">
    <property type="entry name" value="E set domains"/>
    <property type="match status" value="1"/>
</dbReference>
<dbReference type="InterPro" id="IPR037439">
    <property type="entry name" value="Branching_enzy"/>
</dbReference>
<dbReference type="InterPro" id="IPR006407">
    <property type="entry name" value="GlgB"/>
</dbReference>
<dbReference type="NCBIfam" id="NF008967">
    <property type="entry name" value="PRK12313.1"/>
    <property type="match status" value="1"/>
</dbReference>
<sequence length="654" mass="77176">MKIENFISFKDIKAFLEGVNYESYKLFGSKYIDINGKKGVLFCIWAPNAKAVRVVGDFNKWNGEKHSMNKIDKTGIWYKFIPNLTEGKIYKYEIITKENEILLKSDPFAFYSEIRPNTASVVRNFNKYKWNDDKWMEKRKKANLFKKPINIYEIHLGSWKRKDNGKFYSYKELAHLLVNYLTEMEYTHVEILPITEHPFDGSWGYQSTGYFSVTSRYGTPEEFKYFVDLLHQHNIGVILDWVPGHFCKDAHGLYRFDGTHLYEYNDPLKRENYDWGTAYFDLGKPEIHSFLISNALFWFKKFHIDGLRVDAVASMLYLDYGKQHLGIRNEYGGNENLQAVSFLKKLNEVIFRECDNPLMIAEESTSWPLVTKPTYLDGLGFNYKWNMGWMNDTLKYAQVFPMDKNKYHSLITFSMMYAFSENYILPLSHDEVVHGKKSLLDKMPGNYNEKFSNLRLLYGYMMGYPGKKLLFMGGEFGQFVEWKYDAELDWLLLDYPMHAKLKKYVKDLNHLYKNIKALYERDHEIDTFAWIDYQNYKQSIISFIRKGGDEEEFLIVICNFAGVEYDNYRIGVPKFTIYKEILNSDSKEYGGSGYINGGYIKPSKTNFHNMPYSIEIKIPAFSVIYIKPFYNGEEVKLHEKKRDNSYDFSRGARK</sequence>
<dbReference type="HAMAP" id="MF_00685">
    <property type="entry name" value="GlgB"/>
    <property type="match status" value="1"/>
</dbReference>
<comment type="subunit">
    <text evidence="10">Monomer.</text>
</comment>
<keyword evidence="14" id="KW-1185">Reference proteome</keyword>
<evidence type="ECO:0000256" key="8">
    <source>
        <dbReference type="ARBA" id="ARBA00023056"/>
    </source>
</evidence>
<gene>
    <name evidence="10" type="primary">glgB</name>
    <name evidence="13" type="ORF">L21TH_1401</name>
</gene>
<comment type="caution">
    <text evidence="13">The sequence shown here is derived from an EMBL/GenBank/DDBJ whole genome shotgun (WGS) entry which is preliminary data.</text>
</comment>
<protein>
    <recommendedName>
        <fullName evidence="10">1,4-alpha-glucan branching enzyme GlgB</fullName>
        <ecNumber evidence="10">2.4.1.18</ecNumber>
    </recommendedName>
    <alternativeName>
        <fullName evidence="10">1,4-alpha-D-glucan:1,4-alpha-D-glucan 6-glucosyl-transferase</fullName>
    </alternativeName>
    <alternativeName>
        <fullName evidence="10">Alpha-(1-&gt;4)-glucan branching enzyme</fullName>
    </alternativeName>
    <alternativeName>
        <fullName evidence="10">Glycogen branching enzyme</fullName>
        <shortName evidence="10">BE</shortName>
    </alternativeName>
</protein>
<dbReference type="SUPFAM" id="SSF51445">
    <property type="entry name" value="(Trans)glycosidases"/>
    <property type="match status" value="1"/>
</dbReference>
<evidence type="ECO:0000256" key="5">
    <source>
        <dbReference type="ARBA" id="ARBA00022600"/>
    </source>
</evidence>
<keyword evidence="7 10" id="KW-0808">Transferase</keyword>
<reference evidence="13 14" key="1">
    <citation type="journal article" date="2015" name="Geomicrobiol. J.">
        <title>Caldisalinibacter kiritimatiensis gen. nov., sp. nov., a moderately thermohalophilic thiosulfate-reducing bacterium from a hypersaline microbial mat.</title>
        <authorList>
            <person name="Ben Hania W."/>
            <person name="Joseph M."/>
            <person name="Fiebig A."/>
            <person name="Bunk B."/>
            <person name="Klenk H.-P."/>
            <person name="Fardeau M.-L."/>
            <person name="Spring S."/>
        </authorList>
    </citation>
    <scope>NUCLEOTIDE SEQUENCE [LARGE SCALE GENOMIC DNA]</scope>
    <source>
        <strain evidence="13 14">L21-TH-D2</strain>
    </source>
</reference>
<keyword evidence="6 10" id="KW-0328">Glycosyltransferase</keyword>
<dbReference type="FunFam" id="2.60.40.1180:FF:000002">
    <property type="entry name" value="1,4-alpha-glucan branching enzyme GlgB"/>
    <property type="match status" value="1"/>
</dbReference>
<comment type="similarity">
    <text evidence="4 10">Belongs to the glycosyl hydrolase 13 family. GlgB subfamily.</text>
</comment>
<dbReference type="EMBL" id="ARZA01000146">
    <property type="protein sequence ID" value="EOD00528.1"/>
    <property type="molecule type" value="Genomic_DNA"/>
</dbReference>
<dbReference type="UniPathway" id="UPA00164"/>
<accession>R1ATU0</accession>
<dbReference type="InterPro" id="IPR004193">
    <property type="entry name" value="Glyco_hydro_13_N"/>
</dbReference>
<dbReference type="CDD" id="cd11322">
    <property type="entry name" value="AmyAc_Glg_BE"/>
    <property type="match status" value="1"/>
</dbReference>
<name>R1ATU0_9FIRM</name>
<keyword evidence="9 10" id="KW-0119">Carbohydrate metabolism</keyword>
<evidence type="ECO:0000313" key="14">
    <source>
        <dbReference type="Proteomes" id="UP000013378"/>
    </source>
</evidence>
<dbReference type="InterPro" id="IPR013780">
    <property type="entry name" value="Glyco_hydro_b"/>
</dbReference>
<comment type="pathway">
    <text evidence="3 10">Glycan biosynthesis; glycogen biosynthesis.</text>
</comment>
<comment type="function">
    <text evidence="2 10">Catalyzes the formation of the alpha-1,6-glucosidic linkages in glycogen by scission of a 1,4-alpha-linked oligosaccharide from growing alpha-1,4-glucan chains and the subsequent attachment of the oligosaccharide to the alpha-1,6 position.</text>
</comment>
<dbReference type="InterPro" id="IPR014756">
    <property type="entry name" value="Ig_E-set"/>
</dbReference>
<dbReference type="Gene3D" id="2.60.40.10">
    <property type="entry name" value="Immunoglobulins"/>
    <property type="match status" value="1"/>
</dbReference>
<dbReference type="InterPro" id="IPR006047">
    <property type="entry name" value="GH13_cat_dom"/>
</dbReference>
<evidence type="ECO:0000256" key="4">
    <source>
        <dbReference type="ARBA" id="ARBA00009000"/>
    </source>
</evidence>
<dbReference type="EC" id="2.4.1.18" evidence="10"/>
<keyword evidence="5 10" id="KW-0321">Glycogen metabolism</keyword>
<dbReference type="PATRIC" id="fig|1304284.3.peg.1371"/>
<dbReference type="RefSeq" id="WP_006312645.1">
    <property type="nucleotide sequence ID" value="NZ_ARZA01000146.1"/>
</dbReference>
<evidence type="ECO:0000256" key="10">
    <source>
        <dbReference type="HAMAP-Rule" id="MF_00685"/>
    </source>
</evidence>
<comment type="catalytic activity">
    <reaction evidence="1 10">
        <text>Transfers a segment of a (1-&gt;4)-alpha-D-glucan chain to a primary hydroxy group in a similar glucan chain.</text>
        <dbReference type="EC" id="2.4.1.18"/>
    </reaction>
</comment>
<dbReference type="FunFam" id="3.20.20.80:FF:000003">
    <property type="entry name" value="1,4-alpha-glucan branching enzyme GlgB"/>
    <property type="match status" value="1"/>
</dbReference>
<dbReference type="Pfam" id="PF00128">
    <property type="entry name" value="Alpha-amylase"/>
    <property type="match status" value="1"/>
</dbReference>
<dbReference type="FunFam" id="2.60.40.10:FF:000169">
    <property type="entry name" value="1,4-alpha-glucan branching enzyme GlgB"/>
    <property type="match status" value="1"/>
</dbReference>
<dbReference type="STRING" id="1304284.L21TH_1401"/>
<dbReference type="NCBIfam" id="NF003811">
    <property type="entry name" value="PRK05402.1"/>
    <property type="match status" value="1"/>
</dbReference>
<dbReference type="SMART" id="SM00642">
    <property type="entry name" value="Aamy"/>
    <property type="match status" value="1"/>
</dbReference>
<evidence type="ECO:0000256" key="6">
    <source>
        <dbReference type="ARBA" id="ARBA00022676"/>
    </source>
</evidence>
<feature type="active site" description="Nucleophile" evidence="10 11">
    <location>
        <position position="310"/>
    </location>
</feature>
<dbReference type="PIRSF" id="PIRSF000463">
    <property type="entry name" value="GlgB"/>
    <property type="match status" value="1"/>
</dbReference>
<dbReference type="Gene3D" id="3.20.20.80">
    <property type="entry name" value="Glycosidases"/>
    <property type="match status" value="1"/>
</dbReference>
<dbReference type="Pfam" id="PF02806">
    <property type="entry name" value="Alpha-amylase_C"/>
    <property type="match status" value="1"/>
</dbReference>
<dbReference type="InterPro" id="IPR013783">
    <property type="entry name" value="Ig-like_fold"/>
</dbReference>
<proteinExistence type="inferred from homology"/>
<dbReference type="PANTHER" id="PTHR43651:SF3">
    <property type="entry name" value="1,4-ALPHA-GLUCAN-BRANCHING ENZYME"/>
    <property type="match status" value="1"/>
</dbReference>
<evidence type="ECO:0000256" key="3">
    <source>
        <dbReference type="ARBA" id="ARBA00004964"/>
    </source>
</evidence>
<dbReference type="InterPro" id="IPR006048">
    <property type="entry name" value="A-amylase/branching_C"/>
</dbReference>
<dbReference type="GO" id="GO:0043169">
    <property type="term" value="F:cation binding"/>
    <property type="evidence" value="ECO:0007669"/>
    <property type="project" value="InterPro"/>
</dbReference>
<evidence type="ECO:0000256" key="1">
    <source>
        <dbReference type="ARBA" id="ARBA00000826"/>
    </source>
</evidence>
<organism evidence="13 14">
    <name type="scientific">Caldisalinibacter kiritimatiensis</name>
    <dbReference type="NCBI Taxonomy" id="1304284"/>
    <lineage>
        <taxon>Bacteria</taxon>
        <taxon>Bacillati</taxon>
        <taxon>Bacillota</taxon>
        <taxon>Tissierellia</taxon>
        <taxon>Tissierellales</taxon>
        <taxon>Thermohalobacteraceae</taxon>
        <taxon>Caldisalinibacter</taxon>
    </lineage>
</organism>
<evidence type="ECO:0000256" key="7">
    <source>
        <dbReference type="ARBA" id="ARBA00022679"/>
    </source>
</evidence>
<dbReference type="GO" id="GO:0003844">
    <property type="term" value="F:1,4-alpha-glucan branching enzyme activity"/>
    <property type="evidence" value="ECO:0007669"/>
    <property type="project" value="UniProtKB-UniRule"/>
</dbReference>
<evidence type="ECO:0000259" key="12">
    <source>
        <dbReference type="SMART" id="SM00642"/>
    </source>
</evidence>
<dbReference type="PANTHER" id="PTHR43651">
    <property type="entry name" value="1,4-ALPHA-GLUCAN-BRANCHING ENZYME"/>
    <property type="match status" value="1"/>
</dbReference>
<dbReference type="Gene3D" id="2.60.40.1180">
    <property type="entry name" value="Golgi alpha-mannosidase II"/>
    <property type="match status" value="1"/>
</dbReference>
<dbReference type="Proteomes" id="UP000013378">
    <property type="component" value="Unassembled WGS sequence"/>
</dbReference>
<dbReference type="GO" id="GO:0005829">
    <property type="term" value="C:cytosol"/>
    <property type="evidence" value="ECO:0007669"/>
    <property type="project" value="TreeGrafter"/>
</dbReference>
<keyword evidence="8 10" id="KW-0320">Glycogen biosynthesis</keyword>
<evidence type="ECO:0000256" key="2">
    <source>
        <dbReference type="ARBA" id="ARBA00002953"/>
    </source>
</evidence>
<dbReference type="InterPro" id="IPR044143">
    <property type="entry name" value="GlgB_N_E_set_prok"/>
</dbReference>
<dbReference type="AlphaFoldDB" id="R1ATU0"/>
<dbReference type="InterPro" id="IPR017853">
    <property type="entry name" value="GH"/>
</dbReference>
<feature type="active site" description="Proton donor" evidence="10 11">
    <location>
        <position position="362"/>
    </location>
</feature>
<dbReference type="GO" id="GO:0005978">
    <property type="term" value="P:glycogen biosynthetic process"/>
    <property type="evidence" value="ECO:0007669"/>
    <property type="project" value="UniProtKB-UniRule"/>
</dbReference>
<dbReference type="SUPFAM" id="SSF51011">
    <property type="entry name" value="Glycosyl hydrolase domain"/>
    <property type="match status" value="1"/>
</dbReference>
<feature type="domain" description="Glycosyl hydrolase family 13 catalytic" evidence="12">
    <location>
        <begin position="153"/>
        <end position="512"/>
    </location>
</feature>